<organism evidence="1">
    <name type="scientific">Caudovirales sp. ctCiv1</name>
    <dbReference type="NCBI Taxonomy" id="2826769"/>
    <lineage>
        <taxon>Viruses</taxon>
        <taxon>Duplodnaviria</taxon>
        <taxon>Heunggongvirae</taxon>
        <taxon>Uroviricota</taxon>
        <taxon>Caudoviricetes</taxon>
    </lineage>
</organism>
<protein>
    <submittedName>
        <fullName evidence="1">Uncharacterized protein</fullName>
    </submittedName>
</protein>
<sequence>MALNIALSSHSYIVGRNQTNYILILRKLSY</sequence>
<dbReference type="EMBL" id="BK014846">
    <property type="protein sequence ID" value="DAD78559.1"/>
    <property type="molecule type" value="Genomic_DNA"/>
</dbReference>
<accession>A0A8S5M8Z9</accession>
<reference evidence="1" key="1">
    <citation type="journal article" date="2021" name="Proc. Natl. Acad. Sci. U.S.A.">
        <title>A Catalog of Tens of Thousands of Viruses from Human Metagenomes Reveals Hidden Associations with Chronic Diseases.</title>
        <authorList>
            <person name="Tisza M.J."/>
            <person name="Buck C.B."/>
        </authorList>
    </citation>
    <scope>NUCLEOTIDE SEQUENCE</scope>
    <source>
        <strain evidence="1">CtCiv1</strain>
    </source>
</reference>
<evidence type="ECO:0000313" key="1">
    <source>
        <dbReference type="EMBL" id="DAD78559.1"/>
    </source>
</evidence>
<proteinExistence type="predicted"/>
<name>A0A8S5M8Z9_9CAUD</name>